<organism evidence="1 2">
    <name type="scientific">Leeuwenhoekiella blandensis (strain CECT 7118 / CCUG 51940 / KCTC 22103 / MED217)</name>
    <name type="common">Flavobacterium sp. (strain MED217)</name>
    <dbReference type="NCBI Taxonomy" id="398720"/>
    <lineage>
        <taxon>Bacteria</taxon>
        <taxon>Pseudomonadati</taxon>
        <taxon>Bacteroidota</taxon>
        <taxon>Flavobacteriia</taxon>
        <taxon>Flavobacteriales</taxon>
        <taxon>Flavobacteriaceae</taxon>
        <taxon>Leeuwenhoekiella</taxon>
    </lineage>
</organism>
<accession>A3XMX7</accession>
<sequence>MKSKLIHILCLCVLLLGFTLKPEQARKPITLKLLTQTTKVVAQDRVQLRFETEAEDLKLLVSNALGSTVLEPETTSIQKSFLIQAPYANASGKLDWKLIHNKNILMQGSLNIKPDTSKIAAIESYLGPQRILAGGADFAQLTLLATDVYDNLLPDATSLTLATRFKEQQQTETLPVKNRIAWKNLFSPQKTGTMFTAVHLNERSSKLQTIYIDAHLATDFNITYERPNPFADADQITTFKTGTIKDQYGNLISDATLVNFVIKTQDSQLLQTSGATLNGVAQAQILHPNRAQNWEVQAFITGIAESNALTIAYAPALDAFPLEWDETKAVVKVGPLTGKLQQLLAEGTPVVLQLKSTKGTYTLEKKTQEGKVEFQLNTSFYKPGIYDLKVTVLGVSKTIEKINLY</sequence>
<dbReference type="OrthoDB" id="980944at2"/>
<dbReference type="AlphaFoldDB" id="A3XMX7"/>
<dbReference type="eggNOG" id="ENOG502Z7K6">
    <property type="taxonomic scope" value="Bacteria"/>
</dbReference>
<dbReference type="HOGENOM" id="CLU_672110_0_0_10"/>
<dbReference type="STRING" id="398720.MED217_06816"/>
<dbReference type="RefSeq" id="WP_009779744.1">
    <property type="nucleotide sequence ID" value="NZ_CH672395.1"/>
</dbReference>
<keyword evidence="2" id="KW-1185">Reference proteome</keyword>
<protein>
    <submittedName>
        <fullName evidence="1">Uncharacterized protein</fullName>
    </submittedName>
</protein>
<dbReference type="EMBL" id="AANC01000005">
    <property type="protein sequence ID" value="EAQ49095.1"/>
    <property type="molecule type" value="Genomic_DNA"/>
</dbReference>
<gene>
    <name evidence="1" type="ORF">MED217_06816</name>
</gene>
<proteinExistence type="predicted"/>
<reference evidence="1 2" key="1">
    <citation type="journal article" date="2007" name="Nature">
        <title>Light stimulates growth of proteorhodopsin-containing marine Flavobacteria.</title>
        <authorList>
            <person name="Gomez-Consarnau L."/>
            <person name="Gonzalez J.M."/>
            <person name="Coll-Llado M."/>
            <person name="Gourdon P."/>
            <person name="Pascher T."/>
            <person name="Neutze R."/>
            <person name="Pedros-Alio C."/>
            <person name="Pinhassi J."/>
        </authorList>
    </citation>
    <scope>NUCLEOTIDE SEQUENCE [LARGE SCALE GENOMIC DNA]</scope>
    <source>
        <strain evidence="1 2">MED217</strain>
    </source>
</reference>
<evidence type="ECO:0000313" key="1">
    <source>
        <dbReference type="EMBL" id="EAQ49095.1"/>
    </source>
</evidence>
<comment type="caution">
    <text evidence="1">The sequence shown here is derived from an EMBL/GenBank/DDBJ whole genome shotgun (WGS) entry which is preliminary data.</text>
</comment>
<dbReference type="Proteomes" id="UP000001601">
    <property type="component" value="Unassembled WGS sequence"/>
</dbReference>
<name>A3XMX7_LEEBM</name>
<evidence type="ECO:0000313" key="2">
    <source>
        <dbReference type="Proteomes" id="UP000001601"/>
    </source>
</evidence>